<dbReference type="InterPro" id="IPR002372">
    <property type="entry name" value="PQQ_rpt_dom"/>
</dbReference>
<keyword evidence="1" id="KW-0812">Transmembrane</keyword>
<organism evidence="3 4">
    <name type="scientific">Myxococcus xanthus</name>
    <dbReference type="NCBI Taxonomy" id="34"/>
    <lineage>
        <taxon>Bacteria</taxon>
        <taxon>Pseudomonadati</taxon>
        <taxon>Myxococcota</taxon>
        <taxon>Myxococcia</taxon>
        <taxon>Myxococcales</taxon>
        <taxon>Cystobacterineae</taxon>
        <taxon>Myxococcaceae</taxon>
        <taxon>Myxococcus</taxon>
    </lineage>
</organism>
<reference evidence="3 4" key="1">
    <citation type="journal article" date="2019" name="Science">
        <title>Social genes are selection hotspots in kin groups of a soil microbe.</title>
        <authorList>
            <person name="Wielgoss S."/>
            <person name="Wolfensberger R."/>
            <person name="Sun L."/>
            <person name="Fiegna F."/>
            <person name="Velicer G.J."/>
        </authorList>
    </citation>
    <scope>NUCLEOTIDE SEQUENCE [LARGE SCALE GENOMIC DNA]</scope>
    <source>
        <strain evidence="3 4">MC3.5.9c15</strain>
    </source>
</reference>
<dbReference type="RefSeq" id="WP_140796880.1">
    <property type="nucleotide sequence ID" value="NZ_CP017173.1"/>
</dbReference>
<dbReference type="Gene3D" id="2.130.10.10">
    <property type="entry name" value="YVTN repeat-like/Quinoprotein amine dehydrogenase"/>
    <property type="match status" value="1"/>
</dbReference>
<gene>
    <name evidence="3" type="ORF">BHS09_00490</name>
</gene>
<dbReference type="InterPro" id="IPR015943">
    <property type="entry name" value="WD40/YVTN_repeat-like_dom_sf"/>
</dbReference>
<dbReference type="EMBL" id="CP017174">
    <property type="protein sequence ID" value="QDE65605.1"/>
    <property type="molecule type" value="Genomic_DNA"/>
</dbReference>
<dbReference type="Pfam" id="PF13360">
    <property type="entry name" value="PQQ_2"/>
    <property type="match status" value="1"/>
</dbReference>
<feature type="transmembrane region" description="Helical" evidence="1">
    <location>
        <begin position="63"/>
        <end position="83"/>
    </location>
</feature>
<name>A0AAE6KQ56_MYXXA</name>
<dbReference type="Proteomes" id="UP000320179">
    <property type="component" value="Chromosome"/>
</dbReference>
<dbReference type="InterPro" id="IPR011047">
    <property type="entry name" value="Quinoprotein_ADH-like_sf"/>
</dbReference>
<evidence type="ECO:0000313" key="3">
    <source>
        <dbReference type="EMBL" id="QDE65605.1"/>
    </source>
</evidence>
<evidence type="ECO:0000313" key="4">
    <source>
        <dbReference type="Proteomes" id="UP000320179"/>
    </source>
</evidence>
<dbReference type="SUPFAM" id="SSF50998">
    <property type="entry name" value="Quinoprotein alcohol dehydrogenase-like"/>
    <property type="match status" value="1"/>
</dbReference>
<proteinExistence type="predicted"/>
<keyword evidence="1" id="KW-1133">Transmembrane helix</keyword>
<keyword evidence="1" id="KW-0472">Membrane</keyword>
<feature type="domain" description="Pyrrolo-quinoline quinone repeat" evidence="2">
    <location>
        <begin position="157"/>
        <end position="408"/>
    </location>
</feature>
<accession>A0AAE6KQ56</accession>
<sequence length="438" mass="46979">MARARPTSPRCPRCHAPIVLEEGRVLYTCGYCNASIDTQGEKAPRPEYQAPASTGAGGNTGGLLVGGILSLCFTAGLVAFYSFSSVTESTSGPTPTSVPEPSPVVVAPPPVAEKKAKFQWDSQGVPLAVDLNGDGTDDIIGRIRRLSLVPGKTETRNQVAAFDGKSLDLLWEADLEGTISDLSGAVHVVHQGGRVVMSEPGAVHLLEPKTGKPLGRVALSDKPSRLCIPKGDTESVWVEVVDGQNLLFNTKTATARPAIEPPPPCAPVKWSHHLCFVPVFRKSPVPCARPRNLPAVPGFRAENVYKLEDLDVAMGARSPGSRVPMVAVFRRGEKAALWAENVADMDPRNVKESTVDVVDFSEDSLFMVYALKEGGEQLVRRDLLKGSVGWDVPIPNSRSGSGVSQIREHGGRIYVPHWVWLDVFDAKTGNLIGTLGAW</sequence>
<evidence type="ECO:0000259" key="2">
    <source>
        <dbReference type="Pfam" id="PF13360"/>
    </source>
</evidence>
<dbReference type="AlphaFoldDB" id="A0AAE6KQ56"/>
<protein>
    <recommendedName>
        <fullName evidence="2">Pyrrolo-quinoline quinone repeat domain-containing protein</fullName>
    </recommendedName>
</protein>
<evidence type="ECO:0000256" key="1">
    <source>
        <dbReference type="SAM" id="Phobius"/>
    </source>
</evidence>